<evidence type="ECO:0000313" key="1">
    <source>
        <dbReference type="EMBL" id="AVF34157.1"/>
    </source>
</evidence>
<name>A0A2L1UMI9_9GAMM</name>
<dbReference type="Proteomes" id="UP000239197">
    <property type="component" value="Chromosome"/>
</dbReference>
<dbReference type="AlphaFoldDB" id="A0A2L1UMI9"/>
<proteinExistence type="predicted"/>
<organism evidence="1 2">
    <name type="scientific">Rahnella sikkimica</name>
    <dbReference type="NCBI Taxonomy" id="1805933"/>
    <lineage>
        <taxon>Bacteria</taxon>
        <taxon>Pseudomonadati</taxon>
        <taxon>Pseudomonadota</taxon>
        <taxon>Gammaproteobacteria</taxon>
        <taxon>Enterobacterales</taxon>
        <taxon>Yersiniaceae</taxon>
        <taxon>Rahnella</taxon>
    </lineage>
</organism>
<dbReference type="EMBL" id="CP019062">
    <property type="protein sequence ID" value="AVF34157.1"/>
    <property type="molecule type" value="Genomic_DNA"/>
</dbReference>
<dbReference type="KEGG" id="rox:BV494_04025"/>
<sequence length="69" mass="7378">MSTPLFRGDGVVMAKNSSPEVSLYLSLVLAVAFPHCLHELKIAIVAQSVIDIEQTVSITSFDAAFLATL</sequence>
<gene>
    <name evidence="1" type="ORF">BV494_04025</name>
</gene>
<keyword evidence="2" id="KW-1185">Reference proteome</keyword>
<reference evidence="2" key="1">
    <citation type="submission" date="2017-01" db="EMBL/GenBank/DDBJ databases">
        <title>Genome sequence of Rouxiella sp. ERMR1:05.</title>
        <authorList>
            <person name="Kumar R."/>
            <person name="Singh D."/>
            <person name="Kumar S."/>
        </authorList>
    </citation>
    <scope>NUCLEOTIDE SEQUENCE [LARGE SCALE GENOMIC DNA]</scope>
    <source>
        <strain evidence="2">ERMR1:05</strain>
    </source>
</reference>
<dbReference type="RefSeq" id="WP_104921694.1">
    <property type="nucleotide sequence ID" value="NZ_CP019062.1"/>
</dbReference>
<accession>A0A2L1UMI9</accession>
<protein>
    <submittedName>
        <fullName evidence="1">Uncharacterized protein</fullName>
    </submittedName>
</protein>
<evidence type="ECO:0000313" key="2">
    <source>
        <dbReference type="Proteomes" id="UP000239197"/>
    </source>
</evidence>